<sequence>MSAHQNAVHGLLLAMMVLHNLNGVQCGLKTYCLANENECDENWTPFPNMASALVGYDLPKGNPFATLSIEDPGLRKQIFNATFEDGEDYVLESGITAREYKMCDTEFTNRGATNMRGYEKAASVSSSAGFGFDIGIEAEEDGGRHEGQLPPVVSIAWQKTKEYEAVRQFIFKTRGAIVISEAQCITHKVDVSHFLTPGFHPAFIEVLKFLEKQNSTIRQERAFKRFIRDYGTHYVSSAYMGAKLASTVFYTNYERLKYGRQRLFNCSAENAFKSFKLGGSDSEDDSSAGDSTDEDDDTSEDPMKSMKMKRCPDIDNLDQDRVLSTTFSAKPEEEDLSKWGEQDIKPIPIKFELTPIVNLFTKENLDDRLNVSSSEILDWFLPLYLKYCLIFDLQCTVEKGCGFNDDCEFDENCILDRNVKKGFVCKKTSWADVANWPQLPVQAKTDDVEPRSVVGFEPDSPNISWFFDKDLDQSGSLSVSELWIRYTEHNWYNQRYQNAIEKLILVADSDFDRLHETHPWYSEQITFMLMNTDNNDHLSRQELLEASKISPDMHNLGFNQKQLENLIDGLVKIGDKNKDDKITFEEYVSMSRDVFVDNFAPNVFKRIMKNR</sequence>
<feature type="region of interest" description="Disordered" evidence="2">
    <location>
        <begin position="279"/>
        <end position="310"/>
    </location>
</feature>
<keyword evidence="3" id="KW-0732">Signal</keyword>
<feature type="compositionally biased region" description="Acidic residues" evidence="2">
    <location>
        <begin position="281"/>
        <end position="300"/>
    </location>
</feature>
<keyword evidence="6" id="KW-1185">Reference proteome</keyword>
<dbReference type="OMA" id="EAQCITH"/>
<dbReference type="InterPro" id="IPR018247">
    <property type="entry name" value="EF_Hand_1_Ca_BS"/>
</dbReference>
<evidence type="ECO:0000313" key="5">
    <source>
        <dbReference type="EMBL" id="TRY74095.1"/>
    </source>
</evidence>
<feature type="domain" description="MACPF" evidence="4">
    <location>
        <begin position="35"/>
        <end position="391"/>
    </location>
</feature>
<dbReference type="InterPro" id="IPR020864">
    <property type="entry name" value="MACPF"/>
</dbReference>
<proteinExistence type="predicted"/>
<dbReference type="Pfam" id="PF01823">
    <property type="entry name" value="MACPF"/>
    <property type="match status" value="1"/>
</dbReference>
<dbReference type="Gene3D" id="1.10.238.10">
    <property type="entry name" value="EF-hand"/>
    <property type="match status" value="1"/>
</dbReference>
<evidence type="ECO:0000256" key="1">
    <source>
        <dbReference type="ARBA" id="ARBA00022837"/>
    </source>
</evidence>
<dbReference type="SMART" id="SM00457">
    <property type="entry name" value="MACPF"/>
    <property type="match status" value="1"/>
</dbReference>
<evidence type="ECO:0000256" key="2">
    <source>
        <dbReference type="SAM" id="MobiDB-lite"/>
    </source>
</evidence>
<comment type="caution">
    <text evidence="5">The sequence shown here is derived from an EMBL/GenBank/DDBJ whole genome shotgun (WGS) entry which is preliminary data.</text>
</comment>
<dbReference type="PROSITE" id="PS00018">
    <property type="entry name" value="EF_HAND_1"/>
    <property type="match status" value="1"/>
</dbReference>
<evidence type="ECO:0000313" key="6">
    <source>
        <dbReference type="Proteomes" id="UP000318571"/>
    </source>
</evidence>
<evidence type="ECO:0000259" key="4">
    <source>
        <dbReference type="PROSITE" id="PS51412"/>
    </source>
</evidence>
<dbReference type="SUPFAM" id="SSF47473">
    <property type="entry name" value="EF-hand"/>
    <property type="match status" value="1"/>
</dbReference>
<feature type="signal peptide" evidence="3">
    <location>
        <begin position="1"/>
        <end position="26"/>
    </location>
</feature>
<reference evidence="5 6" key="1">
    <citation type="journal article" date="2018" name="Nat. Ecol. Evol.">
        <title>Genomic signatures of mitonuclear coevolution across populations of Tigriopus californicus.</title>
        <authorList>
            <person name="Barreto F.S."/>
            <person name="Watson E.T."/>
            <person name="Lima T.G."/>
            <person name="Willett C.S."/>
            <person name="Edmands S."/>
            <person name="Li W."/>
            <person name="Burton R.S."/>
        </authorList>
    </citation>
    <scope>NUCLEOTIDE SEQUENCE [LARGE SCALE GENOMIC DNA]</scope>
    <source>
        <strain evidence="5 6">San Diego</strain>
    </source>
</reference>
<dbReference type="Proteomes" id="UP000318571">
    <property type="component" value="Chromosome 3"/>
</dbReference>
<organism evidence="5 6">
    <name type="scientific">Tigriopus californicus</name>
    <name type="common">Marine copepod</name>
    <dbReference type="NCBI Taxonomy" id="6832"/>
    <lineage>
        <taxon>Eukaryota</taxon>
        <taxon>Metazoa</taxon>
        <taxon>Ecdysozoa</taxon>
        <taxon>Arthropoda</taxon>
        <taxon>Crustacea</taxon>
        <taxon>Multicrustacea</taxon>
        <taxon>Hexanauplia</taxon>
        <taxon>Copepoda</taxon>
        <taxon>Harpacticoida</taxon>
        <taxon>Harpacticidae</taxon>
        <taxon>Tigriopus</taxon>
    </lineage>
</organism>
<feature type="chain" id="PRO_5022224456" description="MACPF domain-containing protein" evidence="3">
    <location>
        <begin position="27"/>
        <end position="611"/>
    </location>
</feature>
<dbReference type="PROSITE" id="PS51412">
    <property type="entry name" value="MACPF_2"/>
    <property type="match status" value="1"/>
</dbReference>
<protein>
    <recommendedName>
        <fullName evidence="4">MACPF domain-containing protein</fullName>
    </recommendedName>
</protein>
<gene>
    <name evidence="5" type="ORF">TCAL_05471</name>
</gene>
<dbReference type="AlphaFoldDB" id="A0A553P8R9"/>
<keyword evidence="1" id="KW-0106">Calcium</keyword>
<dbReference type="STRING" id="6832.A0A553P8R9"/>
<evidence type="ECO:0000256" key="3">
    <source>
        <dbReference type="SAM" id="SignalP"/>
    </source>
</evidence>
<dbReference type="InterPro" id="IPR011992">
    <property type="entry name" value="EF-hand-dom_pair"/>
</dbReference>
<name>A0A553P8R9_TIGCA</name>
<dbReference type="EMBL" id="VCGU01000007">
    <property type="protein sequence ID" value="TRY74095.1"/>
    <property type="molecule type" value="Genomic_DNA"/>
</dbReference>
<accession>A0A553P8R9</accession>